<evidence type="ECO:0000256" key="4">
    <source>
        <dbReference type="ARBA" id="ARBA00022989"/>
    </source>
</evidence>
<evidence type="ECO:0000256" key="6">
    <source>
        <dbReference type="SAM" id="Phobius"/>
    </source>
</evidence>
<dbReference type="PROSITE" id="PS00872">
    <property type="entry name" value="NA_GALACTOSIDE_SYMP"/>
    <property type="match status" value="1"/>
</dbReference>
<dbReference type="GO" id="GO:0005886">
    <property type="term" value="C:plasma membrane"/>
    <property type="evidence" value="ECO:0007669"/>
    <property type="project" value="UniProtKB-SubCell"/>
</dbReference>
<dbReference type="EMBL" id="UGDC01000003">
    <property type="protein sequence ID" value="STJ83445.1"/>
    <property type="molecule type" value="Genomic_DNA"/>
</dbReference>
<evidence type="ECO:0000256" key="3">
    <source>
        <dbReference type="ARBA" id="ARBA00022692"/>
    </source>
</evidence>
<reference evidence="7 8" key="1">
    <citation type="submission" date="2018-06" db="EMBL/GenBank/DDBJ databases">
        <authorList>
            <consortium name="Pathogen Informatics"/>
            <person name="Doyle S."/>
        </authorList>
    </citation>
    <scope>NUCLEOTIDE SEQUENCE [LARGE SCALE GENOMIC DNA]</scope>
    <source>
        <strain evidence="7 8">NCTC9117</strain>
    </source>
</reference>
<keyword evidence="4 6" id="KW-1133">Transmembrane helix</keyword>
<evidence type="ECO:0000313" key="7">
    <source>
        <dbReference type="EMBL" id="STJ83445.1"/>
    </source>
</evidence>
<name>A0A376YJ20_ECOLX</name>
<dbReference type="PANTHER" id="PTHR11328">
    <property type="entry name" value="MAJOR FACILITATOR SUPERFAMILY DOMAIN-CONTAINING PROTEIN"/>
    <property type="match status" value="1"/>
</dbReference>
<protein>
    <submittedName>
        <fullName evidence="7">Putative transporter</fullName>
    </submittedName>
</protein>
<keyword evidence="2" id="KW-1003">Cell membrane</keyword>
<keyword evidence="3 6" id="KW-0812">Transmembrane</keyword>
<organism evidence="7 8">
    <name type="scientific">Escherichia coli</name>
    <dbReference type="NCBI Taxonomy" id="562"/>
    <lineage>
        <taxon>Bacteria</taxon>
        <taxon>Pseudomonadati</taxon>
        <taxon>Pseudomonadota</taxon>
        <taxon>Gammaproteobacteria</taxon>
        <taxon>Enterobacterales</taxon>
        <taxon>Enterobacteriaceae</taxon>
        <taxon>Escherichia</taxon>
    </lineage>
</organism>
<evidence type="ECO:0000313" key="8">
    <source>
        <dbReference type="Proteomes" id="UP000254785"/>
    </source>
</evidence>
<dbReference type="GO" id="GO:0015293">
    <property type="term" value="F:symporter activity"/>
    <property type="evidence" value="ECO:0007669"/>
    <property type="project" value="InterPro"/>
</dbReference>
<evidence type="ECO:0000256" key="2">
    <source>
        <dbReference type="ARBA" id="ARBA00022475"/>
    </source>
</evidence>
<comment type="subcellular location">
    <subcellularLocation>
        <location evidence="1">Cell membrane</location>
        <topology evidence="1">Multi-pass membrane protein</topology>
    </subcellularLocation>
</comment>
<feature type="transmembrane region" description="Helical" evidence="6">
    <location>
        <begin position="115"/>
        <end position="133"/>
    </location>
</feature>
<evidence type="ECO:0000256" key="5">
    <source>
        <dbReference type="ARBA" id="ARBA00023136"/>
    </source>
</evidence>
<sequence>MSHITTEDPATLRLPFKEKLSYGIGDLASNILLDIGTLYLLKFYTDVLGLPGTYGGIIFLISKFFTAFTDMGTGIMLDSRRKIGPKGKFRPFILYASFPVTLLAIANFIGTPFDVTGKTVMATILFMLYGTVFQHDELLLRRNGSRHYQKPQRTRPRWQHGVRAALRWACCCARWDSCRL</sequence>
<accession>A0A376YJ20</accession>
<proteinExistence type="predicted"/>
<dbReference type="PANTHER" id="PTHR11328:SF39">
    <property type="entry name" value="2,3-DIHYDROXYPROPANE-1-SULFONATE EXPORTER-RELATED"/>
    <property type="match status" value="1"/>
</dbReference>
<gene>
    <name evidence="7" type="primary">yihP_1</name>
    <name evidence="7" type="ORF">NCTC9117_06105</name>
</gene>
<dbReference type="Proteomes" id="UP000254785">
    <property type="component" value="Unassembled WGS sequence"/>
</dbReference>
<feature type="transmembrane region" description="Helical" evidence="6">
    <location>
        <begin position="53"/>
        <end position="77"/>
    </location>
</feature>
<dbReference type="InterPro" id="IPR039672">
    <property type="entry name" value="MFS_2"/>
</dbReference>
<dbReference type="AlphaFoldDB" id="A0A376YJ20"/>
<evidence type="ECO:0000256" key="1">
    <source>
        <dbReference type="ARBA" id="ARBA00004651"/>
    </source>
</evidence>
<dbReference type="Pfam" id="PF13347">
    <property type="entry name" value="MFS_2"/>
    <property type="match status" value="1"/>
</dbReference>
<keyword evidence="5 6" id="KW-0472">Membrane</keyword>
<dbReference type="GO" id="GO:0008643">
    <property type="term" value="P:carbohydrate transport"/>
    <property type="evidence" value="ECO:0007669"/>
    <property type="project" value="InterPro"/>
</dbReference>
<dbReference type="InterPro" id="IPR018043">
    <property type="entry name" value="Na/Gal_symport_CS"/>
</dbReference>
<feature type="transmembrane region" description="Helical" evidence="6">
    <location>
        <begin position="89"/>
        <end position="109"/>
    </location>
</feature>
<dbReference type="GO" id="GO:0006814">
    <property type="term" value="P:sodium ion transport"/>
    <property type="evidence" value="ECO:0007669"/>
    <property type="project" value="InterPro"/>
</dbReference>